<dbReference type="InterPro" id="IPR036412">
    <property type="entry name" value="HAD-like_sf"/>
</dbReference>
<organism evidence="1 2">
    <name type="scientific">Faecalibacillus intestinalis</name>
    <dbReference type="NCBI Taxonomy" id="1982626"/>
    <lineage>
        <taxon>Bacteria</taxon>
        <taxon>Bacillati</taxon>
        <taxon>Bacillota</taxon>
        <taxon>Erysipelotrichia</taxon>
        <taxon>Erysipelotrichales</taxon>
        <taxon>Coprobacillaceae</taxon>
        <taxon>Faecalibacillus</taxon>
    </lineage>
</organism>
<dbReference type="PANTHER" id="PTHR18901">
    <property type="entry name" value="2-DEOXYGLUCOSE-6-PHOSPHATE PHOSPHATASE 2"/>
    <property type="match status" value="1"/>
</dbReference>
<protein>
    <submittedName>
        <fullName evidence="1">HAD family phosphatase</fullName>
    </submittedName>
</protein>
<dbReference type="SFLD" id="SFLDG01129">
    <property type="entry name" value="C1.5:_HAD__Beta-PGM__Phosphata"/>
    <property type="match status" value="1"/>
</dbReference>
<evidence type="ECO:0000313" key="1">
    <source>
        <dbReference type="EMBL" id="MCB8561959.1"/>
    </source>
</evidence>
<dbReference type="PANTHER" id="PTHR18901:SF38">
    <property type="entry name" value="PSEUDOURIDINE-5'-PHOSPHATASE"/>
    <property type="match status" value="1"/>
</dbReference>
<dbReference type="EMBL" id="JAJDKQ010000014">
    <property type="protein sequence ID" value="MCB8561959.1"/>
    <property type="molecule type" value="Genomic_DNA"/>
</dbReference>
<dbReference type="Gene3D" id="1.10.150.240">
    <property type="entry name" value="Putative phosphatase, domain 2"/>
    <property type="match status" value="1"/>
</dbReference>
<gene>
    <name evidence="1" type="ORF">LJD74_08070</name>
</gene>
<dbReference type="InterPro" id="IPR023214">
    <property type="entry name" value="HAD_sf"/>
</dbReference>
<evidence type="ECO:0000313" key="2">
    <source>
        <dbReference type="Proteomes" id="UP001197827"/>
    </source>
</evidence>
<proteinExistence type="predicted"/>
<dbReference type="PRINTS" id="PR00413">
    <property type="entry name" value="HADHALOGNASE"/>
</dbReference>
<reference evidence="1" key="1">
    <citation type="submission" date="2021-10" db="EMBL/GenBank/DDBJ databases">
        <title>Collection of gut derived symbiotic bacterial strains cultured from healthy donors.</title>
        <authorList>
            <person name="Lin H."/>
            <person name="Littmann E."/>
            <person name="Kohout C."/>
            <person name="Pamer E.G."/>
        </authorList>
    </citation>
    <scope>NUCLEOTIDE SEQUENCE</scope>
    <source>
        <strain evidence="1">DFI.5.2</strain>
    </source>
</reference>
<dbReference type="InterPro" id="IPR041492">
    <property type="entry name" value="HAD_2"/>
</dbReference>
<accession>A0AAW4VKG2</accession>
<dbReference type="Proteomes" id="UP001197827">
    <property type="component" value="Unassembled WGS sequence"/>
</dbReference>
<dbReference type="NCBIfam" id="TIGR01509">
    <property type="entry name" value="HAD-SF-IA-v3"/>
    <property type="match status" value="1"/>
</dbReference>
<dbReference type="AlphaFoldDB" id="A0AAW4VKG2"/>
<comment type="caution">
    <text evidence="1">The sequence shown here is derived from an EMBL/GenBank/DDBJ whole genome shotgun (WGS) entry which is preliminary data.</text>
</comment>
<dbReference type="Gene3D" id="3.40.50.1000">
    <property type="entry name" value="HAD superfamily/HAD-like"/>
    <property type="match status" value="1"/>
</dbReference>
<dbReference type="InterPro" id="IPR023198">
    <property type="entry name" value="PGP-like_dom2"/>
</dbReference>
<dbReference type="InterPro" id="IPR006439">
    <property type="entry name" value="HAD-SF_hydro_IA"/>
</dbReference>
<dbReference type="SFLD" id="SFLDS00003">
    <property type="entry name" value="Haloacid_Dehalogenase"/>
    <property type="match status" value="1"/>
</dbReference>
<dbReference type="SUPFAM" id="SSF56784">
    <property type="entry name" value="HAD-like"/>
    <property type="match status" value="1"/>
</dbReference>
<sequence>MNPKLVIFDVDGLMLDTEARWQEAWQKVGERYCIEDLGTKTFLKCVGRTGKVVEDTIKEELKTKNVDSSILLAECRTLGMQLLDEKIDVKPGVYELLDFLDKNGIQKAVATTTKRSLTIERLTRVNLINRFDYVLCGDEVVKRKPNPEIYQKVLKYFDVSPKDALVLEDSFVGVEAAYKAQIPCIMVPDLLPPQSKQKKETVAIVSSLKDVMKYL</sequence>
<name>A0AAW4VKG2_9FIRM</name>
<dbReference type="Pfam" id="PF13419">
    <property type="entry name" value="HAD_2"/>
    <property type="match status" value="1"/>
</dbReference>
<dbReference type="RefSeq" id="WP_054322233.1">
    <property type="nucleotide sequence ID" value="NZ_JAJDKQ010000014.1"/>
</dbReference>